<organism evidence="1 2">
    <name type="scientific">Camellia lanceoleosa</name>
    <dbReference type="NCBI Taxonomy" id="1840588"/>
    <lineage>
        <taxon>Eukaryota</taxon>
        <taxon>Viridiplantae</taxon>
        <taxon>Streptophyta</taxon>
        <taxon>Embryophyta</taxon>
        <taxon>Tracheophyta</taxon>
        <taxon>Spermatophyta</taxon>
        <taxon>Magnoliopsida</taxon>
        <taxon>eudicotyledons</taxon>
        <taxon>Gunneridae</taxon>
        <taxon>Pentapetalae</taxon>
        <taxon>asterids</taxon>
        <taxon>Ericales</taxon>
        <taxon>Theaceae</taxon>
        <taxon>Camellia</taxon>
    </lineage>
</organism>
<accession>A0ACC0GVN2</accession>
<sequence>MDVRMKNNNNKAAAPFSFPKMRPTTTPPLVVDGKKVLYHRSFSQGQGHARRIFPFSIESSLLLVCLTASLLILPLILPPLPPPPFMLLLLPIGILAVLMILAFMPSSDVRHITTTGTYM</sequence>
<dbReference type="EMBL" id="CM045766">
    <property type="protein sequence ID" value="KAI8004771.1"/>
    <property type="molecule type" value="Genomic_DNA"/>
</dbReference>
<reference evidence="1 2" key="1">
    <citation type="journal article" date="2022" name="Plant J.">
        <title>Chromosome-level genome of Camellia lanceoleosa provides a valuable resource for understanding genome evolution and self-incompatibility.</title>
        <authorList>
            <person name="Gong W."/>
            <person name="Xiao S."/>
            <person name="Wang L."/>
            <person name="Liao Z."/>
            <person name="Chang Y."/>
            <person name="Mo W."/>
            <person name="Hu G."/>
            <person name="Li W."/>
            <person name="Zhao G."/>
            <person name="Zhu H."/>
            <person name="Hu X."/>
            <person name="Ji K."/>
            <person name="Xiang X."/>
            <person name="Song Q."/>
            <person name="Yuan D."/>
            <person name="Jin S."/>
            <person name="Zhang L."/>
        </authorList>
    </citation>
    <scope>NUCLEOTIDE SEQUENCE [LARGE SCALE GENOMIC DNA]</scope>
    <source>
        <strain evidence="1">SQ_2022a</strain>
    </source>
</reference>
<gene>
    <name evidence="1" type="ORF">LOK49_LG08G01934</name>
</gene>
<evidence type="ECO:0000313" key="2">
    <source>
        <dbReference type="Proteomes" id="UP001060215"/>
    </source>
</evidence>
<protein>
    <submittedName>
        <fullName evidence="1">Uncharacterized protein</fullName>
    </submittedName>
</protein>
<comment type="caution">
    <text evidence="1">The sequence shown here is derived from an EMBL/GenBank/DDBJ whole genome shotgun (WGS) entry which is preliminary data.</text>
</comment>
<keyword evidence="2" id="KW-1185">Reference proteome</keyword>
<evidence type="ECO:0000313" key="1">
    <source>
        <dbReference type="EMBL" id="KAI8004771.1"/>
    </source>
</evidence>
<dbReference type="Proteomes" id="UP001060215">
    <property type="component" value="Chromosome 9"/>
</dbReference>
<name>A0ACC0GVN2_9ERIC</name>
<proteinExistence type="predicted"/>